<keyword evidence="7 12" id="KW-0472">Membrane</keyword>
<name>A0A327WRZ9_9GAMM</name>
<dbReference type="Pfam" id="PF00672">
    <property type="entry name" value="HAMP"/>
    <property type="match status" value="1"/>
</dbReference>
<sequence>MSIRTKLLISLVVCAFVPTLLVAGVGLNQASSTYQNRVEHSDVPNLLNSIRHALNAEIGEMMTVANMIAHNPSYLAVAEQRGTQAPELVAELGQIAQRFNLSNASFADRNTARYWNQEGFLRQLDPDSQGDSWFFAYRDSQIEQSAEVYVDPDTGAADLFVNSQQPNGRGLSGVSRSFRAMQDYLANFELEQTGFVYLVDASGLVRVHPDMGLLNSATLNDLYPNQQGALLQQDGAQIRWHGAADDYLIATQRIDRMGWYVVAQIPYAELMAPLSQTRNRMLWISLVAMALVAAVALALTLSITAPIQRLAQRVQRLGAQGGDLRVHLDEEGSQELRAVTSGVNAFITQVRTIVQGVEQNAEEVRRRASDEASAAADSEQANQQLAEHTVDLATALHEISETVKEVAFNAQQASEGMEHTDERTRQSLNLLNETQLVIEELAQQVSNVAEVVSGLADKSQDIGRVLDVIGGVSEQTNLLALNAAIEAARAGEQGRGFAVVADEVRQLAQRSHAATDEIQQMISALQSQAQQAQSVADKSQDIAAQGRDSTQRGVTYLREVQSNMQTQLERNHQVAHASEQQTQVLEDVSRKVTDIQHMSEQGAQQAKQSAEQSRNMQELAQQLSQGIRQFKV</sequence>
<evidence type="ECO:0000313" key="17">
    <source>
        <dbReference type="Proteomes" id="UP000249203"/>
    </source>
</evidence>
<feature type="transmembrane region" description="Helical" evidence="12">
    <location>
        <begin position="281"/>
        <end position="307"/>
    </location>
</feature>
<evidence type="ECO:0000256" key="11">
    <source>
        <dbReference type="SAM" id="MobiDB-lite"/>
    </source>
</evidence>
<feature type="domain" description="HAMP" evidence="14">
    <location>
        <begin position="301"/>
        <end position="355"/>
    </location>
</feature>
<keyword evidence="6 12" id="KW-1133">Transmembrane helix</keyword>
<dbReference type="GO" id="GO:0005886">
    <property type="term" value="C:plasma membrane"/>
    <property type="evidence" value="ECO:0007669"/>
    <property type="project" value="UniProtKB-SubCell"/>
</dbReference>
<evidence type="ECO:0000256" key="7">
    <source>
        <dbReference type="ARBA" id="ARBA00023136"/>
    </source>
</evidence>
<dbReference type="GO" id="GO:0006935">
    <property type="term" value="P:chemotaxis"/>
    <property type="evidence" value="ECO:0007669"/>
    <property type="project" value="UniProtKB-KW"/>
</dbReference>
<dbReference type="Proteomes" id="UP000287865">
    <property type="component" value="Unassembled WGS sequence"/>
</dbReference>
<keyword evidence="2" id="KW-1003">Cell membrane</keyword>
<dbReference type="Pfam" id="PF00015">
    <property type="entry name" value="MCPsignal"/>
    <property type="match status" value="1"/>
</dbReference>
<evidence type="ECO:0000313" key="16">
    <source>
        <dbReference type="EMBL" id="RUO22174.1"/>
    </source>
</evidence>
<keyword evidence="3" id="KW-0488">Methylation</keyword>
<dbReference type="FunFam" id="1.10.287.950:FF:000001">
    <property type="entry name" value="Methyl-accepting chemotaxis sensory transducer"/>
    <property type="match status" value="1"/>
</dbReference>
<evidence type="ECO:0000313" key="15">
    <source>
        <dbReference type="EMBL" id="RAJ94966.1"/>
    </source>
</evidence>
<reference evidence="16 18" key="1">
    <citation type="journal article" date="2018" name="Front. Microbiol.">
        <title>Genome-Based Analysis Reveals the Taxonomy and Diversity of the Family Idiomarinaceae.</title>
        <authorList>
            <person name="Liu Y."/>
            <person name="Lai Q."/>
            <person name="Shao Z."/>
        </authorList>
    </citation>
    <scope>NUCLEOTIDE SEQUENCE [LARGE SCALE GENOMIC DNA]</scope>
    <source>
        <strain evidence="16 18">CF12-14</strain>
    </source>
</reference>
<dbReference type="InterPro" id="IPR003660">
    <property type="entry name" value="HAMP_dom"/>
</dbReference>
<comment type="similarity">
    <text evidence="9">Belongs to the methyl-accepting chemotaxis (MCP) protein family.</text>
</comment>
<evidence type="ECO:0000256" key="10">
    <source>
        <dbReference type="PROSITE-ProRule" id="PRU00284"/>
    </source>
</evidence>
<evidence type="ECO:0000256" key="12">
    <source>
        <dbReference type="SAM" id="Phobius"/>
    </source>
</evidence>
<dbReference type="PROSITE" id="PS50885">
    <property type="entry name" value="HAMP"/>
    <property type="match status" value="1"/>
</dbReference>
<dbReference type="PROSITE" id="PS50111">
    <property type="entry name" value="CHEMOTAXIS_TRANSDUC_2"/>
    <property type="match status" value="1"/>
</dbReference>
<feature type="region of interest" description="Disordered" evidence="11">
    <location>
        <begin position="597"/>
        <end position="620"/>
    </location>
</feature>
<comment type="subcellular location">
    <subcellularLocation>
        <location evidence="1">Cell membrane</location>
        <topology evidence="1">Multi-pass membrane protein</topology>
    </subcellularLocation>
</comment>
<dbReference type="InterPro" id="IPR004089">
    <property type="entry name" value="MCPsignal_dom"/>
</dbReference>
<evidence type="ECO:0000313" key="18">
    <source>
        <dbReference type="Proteomes" id="UP000287865"/>
    </source>
</evidence>
<evidence type="ECO:0000256" key="9">
    <source>
        <dbReference type="ARBA" id="ARBA00029447"/>
    </source>
</evidence>
<reference evidence="15 17" key="2">
    <citation type="submission" date="2018-06" db="EMBL/GenBank/DDBJ databases">
        <title>Genomic Encyclopedia of Type Strains, Phase III (KMG-III): the genomes of soil and plant-associated and newly described type strains.</title>
        <authorList>
            <person name="Whitman W."/>
        </authorList>
    </citation>
    <scope>NUCLEOTIDE SEQUENCE [LARGE SCALE GENOMIC DNA]</scope>
    <source>
        <strain evidence="15 17">CGMCC 1.15366</strain>
    </source>
</reference>
<dbReference type="GO" id="GO:0007165">
    <property type="term" value="P:signal transduction"/>
    <property type="evidence" value="ECO:0007669"/>
    <property type="project" value="UniProtKB-KW"/>
</dbReference>
<keyword evidence="5 12" id="KW-0812">Transmembrane</keyword>
<dbReference type="SUPFAM" id="SSF58104">
    <property type="entry name" value="Methyl-accepting chemotaxis protein (MCP) signaling domain"/>
    <property type="match status" value="1"/>
</dbReference>
<dbReference type="EMBL" id="PIPK01000011">
    <property type="protein sequence ID" value="RUO22174.1"/>
    <property type="molecule type" value="Genomic_DNA"/>
</dbReference>
<dbReference type="Gene3D" id="3.30.450.20">
    <property type="entry name" value="PAS domain"/>
    <property type="match status" value="1"/>
</dbReference>
<evidence type="ECO:0000259" key="14">
    <source>
        <dbReference type="PROSITE" id="PS50885"/>
    </source>
</evidence>
<dbReference type="RefSeq" id="WP_111570083.1">
    <property type="nucleotide sequence ID" value="NZ_PIPK01000011.1"/>
</dbReference>
<organism evidence="15 17">
    <name type="scientific">Aliidiomarina maris</name>
    <dbReference type="NCBI Taxonomy" id="531312"/>
    <lineage>
        <taxon>Bacteria</taxon>
        <taxon>Pseudomonadati</taxon>
        <taxon>Pseudomonadota</taxon>
        <taxon>Gammaproteobacteria</taxon>
        <taxon>Alteromonadales</taxon>
        <taxon>Idiomarinaceae</taxon>
        <taxon>Aliidiomarina</taxon>
    </lineage>
</organism>
<evidence type="ECO:0000256" key="1">
    <source>
        <dbReference type="ARBA" id="ARBA00004651"/>
    </source>
</evidence>
<evidence type="ECO:0000256" key="8">
    <source>
        <dbReference type="ARBA" id="ARBA00023224"/>
    </source>
</evidence>
<dbReference type="SMART" id="SM00283">
    <property type="entry name" value="MA"/>
    <property type="match status" value="1"/>
</dbReference>
<dbReference type="Proteomes" id="UP000249203">
    <property type="component" value="Unassembled WGS sequence"/>
</dbReference>
<dbReference type="PANTHER" id="PTHR32089:SF39">
    <property type="entry name" value="METHYL-ACCEPTING CHEMOTAXIS PROTEIN HLYB"/>
    <property type="match status" value="1"/>
</dbReference>
<dbReference type="SMART" id="SM00304">
    <property type="entry name" value="HAMP"/>
    <property type="match status" value="1"/>
</dbReference>
<protein>
    <submittedName>
        <fullName evidence="15">Methyl-accepting chemotaxis protein</fullName>
    </submittedName>
</protein>
<gene>
    <name evidence="15" type="ORF">B0I24_11252</name>
    <name evidence="16" type="ORF">CWE07_11355</name>
</gene>
<comment type="caution">
    <text evidence="15">The sequence shown here is derived from an EMBL/GenBank/DDBJ whole genome shotgun (WGS) entry which is preliminary data.</text>
</comment>
<dbReference type="PANTHER" id="PTHR32089">
    <property type="entry name" value="METHYL-ACCEPTING CHEMOTAXIS PROTEIN MCPB"/>
    <property type="match status" value="1"/>
</dbReference>
<evidence type="ECO:0000256" key="2">
    <source>
        <dbReference type="ARBA" id="ARBA00022475"/>
    </source>
</evidence>
<keyword evidence="4" id="KW-0145">Chemotaxis</keyword>
<proteinExistence type="inferred from homology"/>
<keyword evidence="8 10" id="KW-0807">Transducer</keyword>
<feature type="domain" description="Methyl-accepting transducer" evidence="13">
    <location>
        <begin position="360"/>
        <end position="596"/>
    </location>
</feature>
<dbReference type="CDD" id="cd12912">
    <property type="entry name" value="PDC2_MCP_like"/>
    <property type="match status" value="1"/>
</dbReference>
<evidence type="ECO:0000259" key="13">
    <source>
        <dbReference type="PROSITE" id="PS50111"/>
    </source>
</evidence>
<dbReference type="AlphaFoldDB" id="A0A327WRZ9"/>
<evidence type="ECO:0000256" key="6">
    <source>
        <dbReference type="ARBA" id="ARBA00022989"/>
    </source>
</evidence>
<accession>A0A327WRZ9</accession>
<dbReference type="EMBL" id="QLMD01000012">
    <property type="protein sequence ID" value="RAJ94966.1"/>
    <property type="molecule type" value="Genomic_DNA"/>
</dbReference>
<keyword evidence="18" id="KW-1185">Reference proteome</keyword>
<evidence type="ECO:0000256" key="3">
    <source>
        <dbReference type="ARBA" id="ARBA00022481"/>
    </source>
</evidence>
<dbReference type="Gene3D" id="1.10.287.950">
    <property type="entry name" value="Methyl-accepting chemotaxis protein"/>
    <property type="match status" value="1"/>
</dbReference>
<evidence type="ECO:0000256" key="5">
    <source>
        <dbReference type="ARBA" id="ARBA00022692"/>
    </source>
</evidence>
<evidence type="ECO:0000256" key="4">
    <source>
        <dbReference type="ARBA" id="ARBA00022500"/>
    </source>
</evidence>